<evidence type="ECO:0000313" key="2">
    <source>
        <dbReference type="Proteomes" id="UP000807353"/>
    </source>
</evidence>
<keyword evidence="2" id="KW-1185">Reference proteome</keyword>
<sequence>MWSELEGDLAPDPNFLESLSNFLHSITQFTAHDAYSRYFKNLTVNDSINSLAMYCVLCAPTDSIEEKADLSRICLMSIGTPDKYAEAVESFFTENDPEYHGEKLKSIIKKGTINPSSLVECMVFLDYLSVKYPARIKPPPDLWKNYISVLRHVIDSDGIGYDIKLLTIYHANVCLKKHLDSSTDQIAKTQLVKLFSRHDFADLITDAALMIATIWFTDGASELRRHSLICCFPKGGRRRILSVFNEPTVFLVRWLIEHLKRPGIRDLLPIQEALP</sequence>
<dbReference type="Proteomes" id="UP000807353">
    <property type="component" value="Unassembled WGS sequence"/>
</dbReference>
<dbReference type="AlphaFoldDB" id="A0A9P5YB98"/>
<comment type="caution">
    <text evidence="1">The sequence shown here is derived from an EMBL/GenBank/DDBJ whole genome shotgun (WGS) entry which is preliminary data.</text>
</comment>
<protein>
    <submittedName>
        <fullName evidence="1">Uncharacterized protein</fullName>
    </submittedName>
</protein>
<reference evidence="1" key="1">
    <citation type="submission" date="2020-11" db="EMBL/GenBank/DDBJ databases">
        <authorList>
            <consortium name="DOE Joint Genome Institute"/>
            <person name="Ahrendt S."/>
            <person name="Riley R."/>
            <person name="Andreopoulos W."/>
            <person name="Labutti K."/>
            <person name="Pangilinan J."/>
            <person name="Ruiz-Duenas F.J."/>
            <person name="Barrasa J.M."/>
            <person name="Sanchez-Garcia M."/>
            <person name="Camarero S."/>
            <person name="Miyauchi S."/>
            <person name="Serrano A."/>
            <person name="Linde D."/>
            <person name="Babiker R."/>
            <person name="Drula E."/>
            <person name="Ayuso-Fernandez I."/>
            <person name="Pacheco R."/>
            <person name="Padilla G."/>
            <person name="Ferreira P."/>
            <person name="Barriuso J."/>
            <person name="Kellner H."/>
            <person name="Castanera R."/>
            <person name="Alfaro M."/>
            <person name="Ramirez L."/>
            <person name="Pisabarro A.G."/>
            <person name="Kuo A."/>
            <person name="Tritt A."/>
            <person name="Lipzen A."/>
            <person name="He G."/>
            <person name="Yan M."/>
            <person name="Ng V."/>
            <person name="Cullen D."/>
            <person name="Martin F."/>
            <person name="Rosso M.-N."/>
            <person name="Henrissat B."/>
            <person name="Hibbett D."/>
            <person name="Martinez A.T."/>
            <person name="Grigoriev I.V."/>
        </authorList>
    </citation>
    <scope>NUCLEOTIDE SEQUENCE</scope>
    <source>
        <strain evidence="1">CBS 247.69</strain>
    </source>
</reference>
<evidence type="ECO:0000313" key="1">
    <source>
        <dbReference type="EMBL" id="KAF9466952.1"/>
    </source>
</evidence>
<gene>
    <name evidence="1" type="ORF">BDZ94DRAFT_93126</name>
</gene>
<organism evidence="1 2">
    <name type="scientific">Collybia nuda</name>
    <dbReference type="NCBI Taxonomy" id="64659"/>
    <lineage>
        <taxon>Eukaryota</taxon>
        <taxon>Fungi</taxon>
        <taxon>Dikarya</taxon>
        <taxon>Basidiomycota</taxon>
        <taxon>Agaricomycotina</taxon>
        <taxon>Agaricomycetes</taxon>
        <taxon>Agaricomycetidae</taxon>
        <taxon>Agaricales</taxon>
        <taxon>Tricholomatineae</taxon>
        <taxon>Clitocybaceae</taxon>
        <taxon>Collybia</taxon>
    </lineage>
</organism>
<accession>A0A9P5YB98</accession>
<name>A0A9P5YB98_9AGAR</name>
<proteinExistence type="predicted"/>
<dbReference type="EMBL" id="MU150239">
    <property type="protein sequence ID" value="KAF9466952.1"/>
    <property type="molecule type" value="Genomic_DNA"/>
</dbReference>